<dbReference type="Gene3D" id="1.10.10.10">
    <property type="entry name" value="Winged helix-like DNA-binding domain superfamily/Winged helix DNA-binding domain"/>
    <property type="match status" value="1"/>
</dbReference>
<evidence type="ECO:0000256" key="2">
    <source>
        <dbReference type="ARBA" id="ARBA00023012"/>
    </source>
</evidence>
<evidence type="ECO:0000256" key="3">
    <source>
        <dbReference type="ARBA" id="ARBA00023015"/>
    </source>
</evidence>
<dbReference type="InterPro" id="IPR011006">
    <property type="entry name" value="CheY-like_superfamily"/>
</dbReference>
<dbReference type="GO" id="GO:0006355">
    <property type="term" value="P:regulation of DNA-templated transcription"/>
    <property type="evidence" value="ECO:0007669"/>
    <property type="project" value="InterPro"/>
</dbReference>
<evidence type="ECO:0000256" key="8">
    <source>
        <dbReference type="PROSITE-ProRule" id="PRU00169"/>
    </source>
</evidence>
<evidence type="ECO:0000313" key="13">
    <source>
        <dbReference type="EMBL" id="TVX72555.1"/>
    </source>
</evidence>
<feature type="modified residue" description="4-aspartylphosphate" evidence="8">
    <location>
        <position position="51"/>
    </location>
</feature>
<evidence type="ECO:0000256" key="5">
    <source>
        <dbReference type="ARBA" id="ARBA00023163"/>
    </source>
</evidence>
<keyword evidence="2" id="KW-0902">Two-component regulatory system</keyword>
<evidence type="ECO:0000256" key="9">
    <source>
        <dbReference type="PROSITE-ProRule" id="PRU01091"/>
    </source>
</evidence>
<dbReference type="FunFam" id="3.40.50.2300:FF:000001">
    <property type="entry name" value="DNA-binding response regulator PhoB"/>
    <property type="match status" value="1"/>
</dbReference>
<dbReference type="GO" id="GO:0000976">
    <property type="term" value="F:transcription cis-regulatory region binding"/>
    <property type="evidence" value="ECO:0007669"/>
    <property type="project" value="TreeGrafter"/>
</dbReference>
<reference evidence="13 15" key="2">
    <citation type="submission" date="2019-07" db="EMBL/GenBank/DDBJ databases">
        <authorList>
            <person name="Mohale T."/>
        </authorList>
    </citation>
    <scope>NUCLEOTIDE SEQUENCE [LARGE SCALE GENOMIC DNA]</scope>
    <source>
        <strain evidence="13 15">NTPn 59</strain>
    </source>
</reference>
<keyword evidence="4 9" id="KW-0238">DNA-binding</keyword>
<dbReference type="InterPro" id="IPR036388">
    <property type="entry name" value="WH-like_DNA-bd_sf"/>
</dbReference>
<accession>A0A064BYP4</accession>
<evidence type="ECO:0000256" key="7">
    <source>
        <dbReference type="ARBA" id="ARBA00071115"/>
    </source>
</evidence>
<evidence type="ECO:0000313" key="12">
    <source>
        <dbReference type="EMBL" id="CKI96470.1"/>
    </source>
</evidence>
<dbReference type="GO" id="GO:0000156">
    <property type="term" value="F:phosphorelay response regulator activity"/>
    <property type="evidence" value="ECO:0007669"/>
    <property type="project" value="TreeGrafter"/>
</dbReference>
<dbReference type="GO" id="GO:0005829">
    <property type="term" value="C:cytosol"/>
    <property type="evidence" value="ECO:0007669"/>
    <property type="project" value="TreeGrafter"/>
</dbReference>
<dbReference type="Proteomes" id="UP000315060">
    <property type="component" value="Unassembled WGS sequence"/>
</dbReference>
<dbReference type="Gene3D" id="3.40.50.2300">
    <property type="match status" value="1"/>
</dbReference>
<evidence type="ECO:0000259" key="11">
    <source>
        <dbReference type="PROSITE" id="PS51755"/>
    </source>
</evidence>
<dbReference type="EMBL" id="CMWB01000006">
    <property type="protein sequence ID" value="CKI96470.1"/>
    <property type="molecule type" value="Genomic_DNA"/>
</dbReference>
<keyword evidence="5" id="KW-0804">Transcription</keyword>
<feature type="DNA-binding region" description="OmpR/PhoB-type" evidence="9">
    <location>
        <begin position="122"/>
        <end position="217"/>
    </location>
</feature>
<dbReference type="EMBL" id="VMYC01000013">
    <property type="protein sequence ID" value="TVX72555.1"/>
    <property type="molecule type" value="Genomic_DNA"/>
</dbReference>
<dbReference type="SUPFAM" id="SSF52172">
    <property type="entry name" value="CheY-like"/>
    <property type="match status" value="1"/>
</dbReference>
<name>A0A064BYP4_STREE</name>
<dbReference type="PROSITE" id="PS51755">
    <property type="entry name" value="OMPR_PHOB"/>
    <property type="match status" value="1"/>
</dbReference>
<evidence type="ECO:0000313" key="15">
    <source>
        <dbReference type="Proteomes" id="UP000315060"/>
    </source>
</evidence>
<evidence type="ECO:0000256" key="1">
    <source>
        <dbReference type="ARBA" id="ARBA00022553"/>
    </source>
</evidence>
<gene>
    <name evidence="12" type="primary">phoB</name>
    <name evidence="13" type="ORF">AZJ28_00910</name>
    <name evidence="12" type="ORF">ERS096071_00513</name>
</gene>
<dbReference type="PROSITE" id="PS50110">
    <property type="entry name" value="RESPONSE_REGULATORY"/>
    <property type="match status" value="1"/>
</dbReference>
<dbReference type="PANTHER" id="PTHR48111:SF21">
    <property type="entry name" value="DNA-BINDING DUAL MASTER TRANSCRIPTIONAL REGULATOR RPAA"/>
    <property type="match status" value="1"/>
</dbReference>
<evidence type="ECO:0000256" key="4">
    <source>
        <dbReference type="ARBA" id="ARBA00023125"/>
    </source>
</evidence>
<reference evidence="12 14" key="1">
    <citation type="submission" date="2015-03" db="EMBL/GenBank/DDBJ databases">
        <authorList>
            <consortium name="Pathogen Informatics"/>
            <person name="Murphy D."/>
        </authorList>
    </citation>
    <scope>NUCLEOTIDE SEQUENCE [LARGE SCALE GENOMIC DNA]</scope>
    <source>
        <strain evidence="12 14">0310</strain>
    </source>
</reference>
<dbReference type="CDD" id="cd00383">
    <property type="entry name" value="trans_reg_C"/>
    <property type="match status" value="1"/>
</dbReference>
<dbReference type="CDD" id="cd17574">
    <property type="entry name" value="REC_OmpR"/>
    <property type="match status" value="1"/>
</dbReference>
<evidence type="ECO:0000259" key="10">
    <source>
        <dbReference type="PROSITE" id="PS50110"/>
    </source>
</evidence>
<dbReference type="AlphaFoldDB" id="A0A064BYP4"/>
<dbReference type="Pfam" id="PF00486">
    <property type="entry name" value="Trans_reg_C"/>
    <property type="match status" value="1"/>
</dbReference>
<comment type="function">
    <text evidence="6">Member of the two-component regulatory system DltS/DltR. Regulates the expression of the dlt operon.</text>
</comment>
<keyword evidence="1 8" id="KW-0597">Phosphoprotein</keyword>
<protein>
    <recommendedName>
        <fullName evidence="7">Transcriptional regulatory protein DltR</fullName>
    </recommendedName>
</protein>
<evidence type="ECO:0000256" key="6">
    <source>
        <dbReference type="ARBA" id="ARBA00055621"/>
    </source>
</evidence>
<feature type="domain" description="OmpR/PhoB-type" evidence="11">
    <location>
        <begin position="122"/>
        <end position="217"/>
    </location>
</feature>
<feature type="domain" description="Response regulatory" evidence="10">
    <location>
        <begin position="2"/>
        <end position="115"/>
    </location>
</feature>
<dbReference type="Proteomes" id="UP000045541">
    <property type="component" value="Unassembled WGS sequence"/>
</dbReference>
<sequence length="217" mass="25152">MNILVADDEEMIREGIAAFLTEEGYHVIVAKDGQEALEKFQDLPIHLMVLDLMMPRKSGFEVLKEINRNHDIPVIVLSALGDEETQMQVFDLYADDHVTKPFSLVVLVKRIQALLRRYYVVEDIWHYQDVTVDFTSYQARVKNEEVAIKPKELLVLKCLIQHKNQILSRKQILESISNDFADLPLDRVVDVYIRNLRKKLDLDCIVTVKNVGYKISL</sequence>
<dbReference type="SMART" id="SM00862">
    <property type="entry name" value="Trans_reg_C"/>
    <property type="match status" value="1"/>
</dbReference>
<proteinExistence type="predicted"/>
<dbReference type="InterPro" id="IPR039420">
    <property type="entry name" value="WalR-like"/>
</dbReference>
<dbReference type="Pfam" id="PF00072">
    <property type="entry name" value="Response_reg"/>
    <property type="match status" value="1"/>
</dbReference>
<organism evidence="13 15">
    <name type="scientific">Streptococcus pneumoniae</name>
    <dbReference type="NCBI Taxonomy" id="1313"/>
    <lineage>
        <taxon>Bacteria</taxon>
        <taxon>Bacillati</taxon>
        <taxon>Bacillota</taxon>
        <taxon>Bacilli</taxon>
        <taxon>Lactobacillales</taxon>
        <taxon>Streptococcaceae</taxon>
        <taxon>Streptococcus</taxon>
    </lineage>
</organism>
<evidence type="ECO:0000313" key="14">
    <source>
        <dbReference type="Proteomes" id="UP000045541"/>
    </source>
</evidence>
<dbReference type="SMART" id="SM00448">
    <property type="entry name" value="REC"/>
    <property type="match status" value="1"/>
</dbReference>
<dbReference type="GO" id="GO:0032993">
    <property type="term" value="C:protein-DNA complex"/>
    <property type="evidence" value="ECO:0007669"/>
    <property type="project" value="TreeGrafter"/>
</dbReference>
<keyword evidence="3" id="KW-0805">Transcription regulation</keyword>
<dbReference type="InterPro" id="IPR001867">
    <property type="entry name" value="OmpR/PhoB-type_DNA-bd"/>
</dbReference>
<dbReference type="InterPro" id="IPR001789">
    <property type="entry name" value="Sig_transdc_resp-reg_receiver"/>
</dbReference>
<dbReference type="PANTHER" id="PTHR48111">
    <property type="entry name" value="REGULATOR OF RPOS"/>
    <property type="match status" value="1"/>
</dbReference>
<comment type="caution">
    <text evidence="13">The sequence shown here is derived from an EMBL/GenBank/DDBJ whole genome shotgun (WGS) entry which is preliminary data.</text>
</comment>